<feature type="region of interest" description="Disordered" evidence="8">
    <location>
        <begin position="395"/>
        <end position="464"/>
    </location>
</feature>
<reference evidence="12" key="1">
    <citation type="submission" date="2016-10" db="EMBL/GenBank/DDBJ databases">
        <authorList>
            <person name="Varghese N."/>
            <person name="Submissions S."/>
        </authorList>
    </citation>
    <scope>NUCLEOTIDE SEQUENCE [LARGE SCALE GENOMIC DNA]</scope>
    <source>
        <strain evidence="12">DSM 11443</strain>
    </source>
</reference>
<keyword evidence="6" id="KW-0843">Virulence</keyword>
<sequence>MIRTLDFNAFAAGTVIDDEYAAEGVAVSATGGSGQAMIFDSSNPTGGDDDLASDTLGGLLIISEDGDSEDPDDNATGGSIFFDFDYEDGVRMKSITFKDIEETAGEGTRMIFYAADGSVIDNQFVDPTGDGGERTVQLNVKGVARVEVVFQGSGAIDNVTFDDMGKNPMGGNDDPVAVDDELITDEDTRSEPLNVLDNDSDANGDPLMLTSATSTDGSVSFTPEGEVVFTPNTDFNGATTITYTVDDGNDGSTTGTVNVTVNPVNDAPVAVDDEASTAFDTSVVVDLIGNDTDVDGDTLSLASFSSPDGTLDDNGDGTVTFTPNDGFSGTATITYTVSDPGLLTDEGTATVNVGAGPVSPTPDGYVDGDDGDNLIDIDYTGDPNGDMIDDGDSIFPTPGTDDDYVRAGGGDDTVRSGEGSDTVEGGDGNDDIDTSNGDLAPDLGYPSATTDPFGYEGDSNPENDRDLVYGGAGNDTIRTGDDRDTIFGGTGDDVINAGIDDDYVEGNDGNDRIVGGEGNDMLLGGNGNDTIYAGNDPELIPDVVNITDEDTGGFSPDRNPNNGMDTVYGGAGNDVIYGADDADFLNGGSGDDYIDGEIDDDIINGNTGNDTLLGGQGNDSISGGQGNDLLEGGTGDDTLRGNRDNDTLIGGEGNDSLDGGGEDDMLYGGDGDDFLMGGQGDDLLDGGAGIDTMTGGAGQDTFVNVNAGDQIDGGSGEIDNDTLDLRGSAPEGGRLEVTYTSEDREDGFVTYFDEDNNAFGDTLNFVEIENVIPCFTPGTRIATPKGERRVEELAVGDRVITRDNGIQEIRWVGARDMTGAEFERAAHLKPVLIRQGALGNDLPERDMMVSPNHRVLVANDKTALYFEEREVLVAAKHLTGLAGVDIVDVSSTTYIHIMFDRHEVILSDGAWTESFQPGDMTLAGIGEEQRNEILELFPELATTRGIEGYTAARRSLKKHEAKLLTK</sequence>
<evidence type="ECO:0000313" key="11">
    <source>
        <dbReference type="EMBL" id="SFD77375.1"/>
    </source>
</evidence>
<feature type="compositionally biased region" description="Basic and acidic residues" evidence="8">
    <location>
        <begin position="637"/>
        <end position="646"/>
    </location>
</feature>
<dbReference type="AlphaFoldDB" id="A0A1I1V3H7"/>
<dbReference type="GO" id="GO:0090729">
    <property type="term" value="F:toxin activity"/>
    <property type="evidence" value="ECO:0007669"/>
    <property type="project" value="UniProtKB-KW"/>
</dbReference>
<feature type="domain" description="Cadherin-like" evidence="10">
    <location>
        <begin position="264"/>
        <end position="353"/>
    </location>
</feature>
<dbReference type="InterPro" id="IPR003995">
    <property type="entry name" value="RTX_toxin_determinant-A"/>
</dbReference>
<proteinExistence type="predicted"/>
<organism evidence="11 12">
    <name type="scientific">Sulfitobacter brevis</name>
    <dbReference type="NCBI Taxonomy" id="74348"/>
    <lineage>
        <taxon>Bacteria</taxon>
        <taxon>Pseudomonadati</taxon>
        <taxon>Pseudomonadota</taxon>
        <taxon>Alphaproteobacteria</taxon>
        <taxon>Rhodobacterales</taxon>
        <taxon>Roseobacteraceae</taxon>
        <taxon>Sulfitobacter</taxon>
    </lineage>
</organism>
<dbReference type="PROSITE" id="PS00330">
    <property type="entry name" value="HEMOLYSIN_CALCIUM"/>
    <property type="match status" value="5"/>
</dbReference>
<dbReference type="InterPro" id="IPR011049">
    <property type="entry name" value="Serralysin-like_metalloprot_C"/>
</dbReference>
<evidence type="ECO:0000259" key="9">
    <source>
        <dbReference type="Pfam" id="PF13403"/>
    </source>
</evidence>
<feature type="domain" description="Hedgehog/Intein (Hint)" evidence="9">
    <location>
        <begin position="773"/>
        <end position="919"/>
    </location>
</feature>
<gene>
    <name evidence="11" type="ORF">SAMN04488523_102351</name>
</gene>
<dbReference type="PANTHER" id="PTHR38340">
    <property type="entry name" value="S-LAYER PROTEIN"/>
    <property type="match status" value="1"/>
</dbReference>
<evidence type="ECO:0000256" key="7">
    <source>
        <dbReference type="ARBA" id="ARBA00023136"/>
    </source>
</evidence>
<dbReference type="GO" id="GO:0016539">
    <property type="term" value="P:intein-mediated protein splicing"/>
    <property type="evidence" value="ECO:0007669"/>
    <property type="project" value="InterPro"/>
</dbReference>
<evidence type="ECO:0000313" key="12">
    <source>
        <dbReference type="Proteomes" id="UP000198977"/>
    </source>
</evidence>
<dbReference type="SUPFAM" id="SSF51294">
    <property type="entry name" value="Hedgehog/intein (Hint) domain"/>
    <property type="match status" value="1"/>
</dbReference>
<dbReference type="PANTHER" id="PTHR38340:SF1">
    <property type="entry name" value="S-LAYER PROTEIN"/>
    <property type="match status" value="1"/>
</dbReference>
<keyword evidence="4" id="KW-0800">Toxin</keyword>
<accession>A0A1I1V3H7</accession>
<evidence type="ECO:0000256" key="6">
    <source>
        <dbReference type="ARBA" id="ARBA00023026"/>
    </source>
</evidence>
<evidence type="ECO:0000256" key="8">
    <source>
        <dbReference type="SAM" id="MobiDB-lite"/>
    </source>
</evidence>
<dbReference type="InterPro" id="IPR041690">
    <property type="entry name" value="Cadherin_5"/>
</dbReference>
<dbReference type="OrthoDB" id="6305173at2"/>
<dbReference type="PROSITE" id="PS50817">
    <property type="entry name" value="INTEIN_N_TER"/>
    <property type="match status" value="1"/>
</dbReference>
<dbReference type="InterPro" id="IPR028992">
    <property type="entry name" value="Hedgehog/Intein_dom"/>
</dbReference>
<dbReference type="InterPro" id="IPR018511">
    <property type="entry name" value="Hemolysin-typ_Ca-bd_CS"/>
</dbReference>
<dbReference type="PRINTS" id="PR00313">
    <property type="entry name" value="CABNDNGRPT"/>
</dbReference>
<evidence type="ECO:0000256" key="5">
    <source>
        <dbReference type="ARBA" id="ARBA00022737"/>
    </source>
</evidence>
<dbReference type="Gene3D" id="2.150.10.10">
    <property type="entry name" value="Serralysin-like metalloprotease, C-terminal"/>
    <property type="match status" value="3"/>
</dbReference>
<evidence type="ECO:0000259" key="10">
    <source>
        <dbReference type="Pfam" id="PF17892"/>
    </source>
</evidence>
<dbReference type="STRING" id="74348.SAMN04488523_102351"/>
<dbReference type="InterPro" id="IPR036844">
    <property type="entry name" value="Hint_dom_sf"/>
</dbReference>
<dbReference type="SUPFAM" id="SSF51120">
    <property type="entry name" value="beta-Roll"/>
    <property type="match status" value="2"/>
</dbReference>
<dbReference type="Gene3D" id="2.170.16.10">
    <property type="entry name" value="Hedgehog/Intein (Hint) domain"/>
    <property type="match status" value="1"/>
</dbReference>
<dbReference type="InterPro" id="IPR050557">
    <property type="entry name" value="RTX_toxin/Mannuronan_C5-epim"/>
</dbReference>
<dbReference type="GO" id="GO:0005576">
    <property type="term" value="C:extracellular region"/>
    <property type="evidence" value="ECO:0007669"/>
    <property type="project" value="UniProtKB-SubCell"/>
</dbReference>
<dbReference type="Pfam" id="PF00353">
    <property type="entry name" value="HemolysinCabind"/>
    <property type="match status" value="7"/>
</dbReference>
<evidence type="ECO:0000256" key="3">
    <source>
        <dbReference type="ARBA" id="ARBA00022525"/>
    </source>
</evidence>
<dbReference type="PRINTS" id="PR01488">
    <property type="entry name" value="RTXTOXINA"/>
</dbReference>
<keyword evidence="5" id="KW-0677">Repeat</keyword>
<dbReference type="Pfam" id="PF17963">
    <property type="entry name" value="Big_9"/>
    <property type="match status" value="1"/>
</dbReference>
<evidence type="ECO:0000256" key="2">
    <source>
        <dbReference type="ARBA" id="ARBA00004613"/>
    </source>
</evidence>
<feature type="region of interest" description="Disordered" evidence="8">
    <location>
        <begin position="607"/>
        <end position="663"/>
    </location>
</feature>
<dbReference type="InterPro" id="IPR006141">
    <property type="entry name" value="Intein_N"/>
</dbReference>
<dbReference type="GO" id="GO:0016020">
    <property type="term" value="C:membrane"/>
    <property type="evidence" value="ECO:0007669"/>
    <property type="project" value="UniProtKB-SubCell"/>
</dbReference>
<dbReference type="Gene3D" id="2.60.40.2810">
    <property type="match status" value="2"/>
</dbReference>
<dbReference type="RefSeq" id="WP_093922563.1">
    <property type="nucleotide sequence ID" value="NZ_FOMW01000002.1"/>
</dbReference>
<dbReference type="GO" id="GO:0005509">
    <property type="term" value="F:calcium ion binding"/>
    <property type="evidence" value="ECO:0007669"/>
    <property type="project" value="InterPro"/>
</dbReference>
<dbReference type="EMBL" id="FOMW01000002">
    <property type="protein sequence ID" value="SFD77375.1"/>
    <property type="molecule type" value="Genomic_DNA"/>
</dbReference>
<dbReference type="Pfam" id="PF17892">
    <property type="entry name" value="Cadherin_5"/>
    <property type="match status" value="1"/>
</dbReference>
<protein>
    <submittedName>
        <fullName evidence="11">Ca2+-binding protein, RTX toxin-related</fullName>
    </submittedName>
</protein>
<keyword evidence="3" id="KW-0964">Secreted</keyword>
<dbReference type="Pfam" id="PF13403">
    <property type="entry name" value="Hint_2"/>
    <property type="match status" value="1"/>
</dbReference>
<dbReference type="Proteomes" id="UP000198977">
    <property type="component" value="Unassembled WGS sequence"/>
</dbReference>
<feature type="region of interest" description="Disordered" evidence="8">
    <location>
        <begin position="185"/>
        <end position="205"/>
    </location>
</feature>
<evidence type="ECO:0000256" key="4">
    <source>
        <dbReference type="ARBA" id="ARBA00022656"/>
    </source>
</evidence>
<dbReference type="NCBIfam" id="NF012211">
    <property type="entry name" value="tand_rpt_95"/>
    <property type="match status" value="2"/>
</dbReference>
<comment type="subcellular location">
    <subcellularLocation>
        <location evidence="1">Membrane</location>
    </subcellularLocation>
    <subcellularLocation>
        <location evidence="2">Secreted</location>
    </subcellularLocation>
</comment>
<name>A0A1I1V3H7_9RHOB</name>
<evidence type="ECO:0000256" key="1">
    <source>
        <dbReference type="ARBA" id="ARBA00004370"/>
    </source>
</evidence>
<keyword evidence="7" id="KW-0472">Membrane</keyword>
<dbReference type="InterPro" id="IPR001343">
    <property type="entry name" value="Hemolysn_Ca-bd"/>
</dbReference>
<keyword evidence="12" id="KW-1185">Reference proteome</keyword>